<dbReference type="InterPro" id="IPR041657">
    <property type="entry name" value="HTH_17"/>
</dbReference>
<organism evidence="2 3">
    <name type="scientific">Mycolicibacter kumamotonensis</name>
    <dbReference type="NCBI Taxonomy" id="354243"/>
    <lineage>
        <taxon>Bacteria</taxon>
        <taxon>Bacillati</taxon>
        <taxon>Actinomycetota</taxon>
        <taxon>Actinomycetes</taxon>
        <taxon>Mycobacteriales</taxon>
        <taxon>Mycobacteriaceae</taxon>
        <taxon>Mycolicibacter</taxon>
    </lineage>
</organism>
<proteinExistence type="predicted"/>
<evidence type="ECO:0000313" key="2">
    <source>
        <dbReference type="EMBL" id="NDJ91467.1"/>
    </source>
</evidence>
<sequence>MTTTAPDVQLWDEQRTADETGIPVGTLRQDRHRGTGLPYVRLGRRIRYRHADVAAWFDANTVMPGAGP</sequence>
<dbReference type="AlphaFoldDB" id="A0A7K3LGI0"/>
<dbReference type="InterPro" id="IPR009061">
    <property type="entry name" value="DNA-bd_dom_put_sf"/>
</dbReference>
<comment type="caution">
    <text evidence="2">The sequence shown here is derived from an EMBL/GenBank/DDBJ whole genome shotgun (WGS) entry which is preliminary data.</text>
</comment>
<dbReference type="EMBL" id="JAACYR010000095">
    <property type="protein sequence ID" value="NDJ91467.1"/>
    <property type="molecule type" value="Genomic_DNA"/>
</dbReference>
<reference evidence="2 3" key="1">
    <citation type="submission" date="2020-01" db="EMBL/GenBank/DDBJ databases">
        <authorList>
            <person name="Sanchez-Estrada R."/>
            <person name="Gonzalez-Y-Merchand J.A."/>
            <person name="Rivera-Gutierrez S."/>
        </authorList>
    </citation>
    <scope>NUCLEOTIDE SEQUENCE [LARGE SCALE GENOMIC DNA]</scope>
    <source>
        <strain evidence="2 3">CST 7247</strain>
    </source>
</reference>
<accession>A0A7K3LGI0</accession>
<dbReference type="RefSeq" id="WP_162113092.1">
    <property type="nucleotide sequence ID" value="NZ_JAACYR010000095.1"/>
</dbReference>
<protein>
    <submittedName>
        <fullName evidence="2">Helix-turn-helix domain-containing protein</fullName>
    </submittedName>
</protein>
<dbReference type="Pfam" id="PF12728">
    <property type="entry name" value="HTH_17"/>
    <property type="match status" value="1"/>
</dbReference>
<feature type="domain" description="Helix-turn-helix" evidence="1">
    <location>
        <begin position="17"/>
        <end position="60"/>
    </location>
</feature>
<dbReference type="SUPFAM" id="SSF46955">
    <property type="entry name" value="Putative DNA-binding domain"/>
    <property type="match status" value="1"/>
</dbReference>
<evidence type="ECO:0000313" key="3">
    <source>
        <dbReference type="Proteomes" id="UP000466523"/>
    </source>
</evidence>
<gene>
    <name evidence="2" type="ORF">GWR20_20345</name>
</gene>
<name>A0A7K3LGI0_9MYCO</name>
<dbReference type="Proteomes" id="UP000466523">
    <property type="component" value="Unassembled WGS sequence"/>
</dbReference>
<evidence type="ECO:0000259" key="1">
    <source>
        <dbReference type="Pfam" id="PF12728"/>
    </source>
</evidence>